<gene>
    <name evidence="1" type="ORF">SDC9_86689</name>
</gene>
<protein>
    <recommendedName>
        <fullName evidence="2">Outer membrane protein beta-barrel domain-containing protein</fullName>
    </recommendedName>
</protein>
<comment type="caution">
    <text evidence="1">The sequence shown here is derived from an EMBL/GenBank/DDBJ whole genome shotgun (WGS) entry which is preliminary data.</text>
</comment>
<reference evidence="1" key="1">
    <citation type="submission" date="2019-08" db="EMBL/GenBank/DDBJ databases">
        <authorList>
            <person name="Kucharzyk K."/>
            <person name="Murdoch R.W."/>
            <person name="Higgins S."/>
            <person name="Loffler F."/>
        </authorList>
    </citation>
    <scope>NUCLEOTIDE SEQUENCE</scope>
</reference>
<organism evidence="1">
    <name type="scientific">bioreactor metagenome</name>
    <dbReference type="NCBI Taxonomy" id="1076179"/>
    <lineage>
        <taxon>unclassified sequences</taxon>
        <taxon>metagenomes</taxon>
        <taxon>ecological metagenomes</taxon>
    </lineage>
</organism>
<evidence type="ECO:0008006" key="2">
    <source>
        <dbReference type="Google" id="ProtNLM"/>
    </source>
</evidence>
<proteinExistence type="predicted"/>
<dbReference type="AlphaFoldDB" id="A0A644ZJM6"/>
<accession>A0A644ZJM6</accession>
<evidence type="ECO:0000313" key="1">
    <source>
        <dbReference type="EMBL" id="MPM40051.1"/>
    </source>
</evidence>
<dbReference type="EMBL" id="VSSQ01008860">
    <property type="protein sequence ID" value="MPM40051.1"/>
    <property type="molecule type" value="Genomic_DNA"/>
</dbReference>
<sequence length="200" mass="22611">MIKVNIKSILFVSVFFLLVFPITTTGQNYYDVKRIEVELFVGGVTPLKYNESSKNFVGAKAGIEIRYNLSGTPFSCGINGTISEFSRNWEKQTSITYTPVTSSLIFDYNFRDKGVNSAFCGIGIGFGTIHITRYDTILQTKDYKLLSWKNFYRHSVLCISPRAGIEIRDRFRITLDATIIDSEHTYLGLCTGFVFGGKKK</sequence>
<name>A0A644ZJM6_9ZZZZ</name>